<reference evidence="1 2" key="1">
    <citation type="journal article" date="2019" name="Sci. Rep.">
        <title>A high-quality genome of Eragrostis curvula grass provides insights into Poaceae evolution and supports new strategies to enhance forage quality.</title>
        <authorList>
            <person name="Carballo J."/>
            <person name="Santos B.A.C.M."/>
            <person name="Zappacosta D."/>
            <person name="Garbus I."/>
            <person name="Selva J.P."/>
            <person name="Gallo C.A."/>
            <person name="Diaz A."/>
            <person name="Albertini E."/>
            <person name="Caccamo M."/>
            <person name="Echenique V."/>
        </authorList>
    </citation>
    <scope>NUCLEOTIDE SEQUENCE [LARGE SCALE GENOMIC DNA]</scope>
    <source>
        <strain evidence="2">cv. Victoria</strain>
        <tissue evidence="1">Leaf</tissue>
    </source>
</reference>
<protein>
    <submittedName>
        <fullName evidence="1">Uncharacterized protein</fullName>
    </submittedName>
</protein>
<evidence type="ECO:0000313" key="1">
    <source>
        <dbReference type="EMBL" id="TVU07332.1"/>
    </source>
</evidence>
<evidence type="ECO:0000313" key="2">
    <source>
        <dbReference type="Proteomes" id="UP000324897"/>
    </source>
</evidence>
<organism evidence="1 2">
    <name type="scientific">Eragrostis curvula</name>
    <name type="common">weeping love grass</name>
    <dbReference type="NCBI Taxonomy" id="38414"/>
    <lineage>
        <taxon>Eukaryota</taxon>
        <taxon>Viridiplantae</taxon>
        <taxon>Streptophyta</taxon>
        <taxon>Embryophyta</taxon>
        <taxon>Tracheophyta</taxon>
        <taxon>Spermatophyta</taxon>
        <taxon>Magnoliopsida</taxon>
        <taxon>Liliopsida</taxon>
        <taxon>Poales</taxon>
        <taxon>Poaceae</taxon>
        <taxon>PACMAD clade</taxon>
        <taxon>Chloridoideae</taxon>
        <taxon>Eragrostideae</taxon>
        <taxon>Eragrostidinae</taxon>
        <taxon>Eragrostis</taxon>
    </lineage>
</organism>
<keyword evidence="2" id="KW-1185">Reference proteome</keyword>
<proteinExistence type="predicted"/>
<gene>
    <name evidence="1" type="ORF">EJB05_47382</name>
</gene>
<dbReference type="Proteomes" id="UP000324897">
    <property type="component" value="Unassembled WGS sequence"/>
</dbReference>
<sequence length="64" mass="7110">ADFKELVLVILAESQSETEILIPFDGNGNGKGPFSSLQRLMQILRRLGNMHRKGRLPKGGSLFQ</sequence>
<feature type="non-terminal residue" evidence="1">
    <location>
        <position position="1"/>
    </location>
</feature>
<name>A0A5J9T7I7_9POAL</name>
<dbReference type="AlphaFoldDB" id="A0A5J9T7I7"/>
<dbReference type="EMBL" id="RWGY01000045">
    <property type="protein sequence ID" value="TVU07332.1"/>
    <property type="molecule type" value="Genomic_DNA"/>
</dbReference>
<accession>A0A5J9T7I7</accession>
<comment type="caution">
    <text evidence="1">The sequence shown here is derived from an EMBL/GenBank/DDBJ whole genome shotgun (WGS) entry which is preliminary data.</text>
</comment>
<dbReference type="Gramene" id="TVU07332">
    <property type="protein sequence ID" value="TVU07332"/>
    <property type="gene ID" value="EJB05_47382"/>
</dbReference>